<dbReference type="PROSITE" id="PS51257">
    <property type="entry name" value="PROKAR_LIPOPROTEIN"/>
    <property type="match status" value="1"/>
</dbReference>
<sequence length="99" mass="9494">MTRAPIVLALALSLAACGGDKKQQGAGTAEGEVLPGSASDAMLPLDTVTSQPPLAPKAQSEGKDAAPKAAPKDAPAAPDAPTAAPATTPAAAEALPASQ</sequence>
<gene>
    <name evidence="2" type="ORF">ACFFF7_12315</name>
</gene>
<dbReference type="Proteomes" id="UP001589943">
    <property type="component" value="Unassembled WGS sequence"/>
</dbReference>
<proteinExistence type="predicted"/>
<accession>A0ABV6PK36</accession>
<dbReference type="EMBL" id="JBHLTL010000006">
    <property type="protein sequence ID" value="MFC0590200.1"/>
    <property type="molecule type" value="Genomic_DNA"/>
</dbReference>
<name>A0ABV6PK36_9SPHN</name>
<feature type="region of interest" description="Disordered" evidence="1">
    <location>
        <begin position="19"/>
        <end position="99"/>
    </location>
</feature>
<keyword evidence="3" id="KW-1185">Reference proteome</keyword>
<comment type="caution">
    <text evidence="2">The sequence shown here is derived from an EMBL/GenBank/DDBJ whole genome shotgun (WGS) entry which is preliminary data.</text>
</comment>
<evidence type="ECO:0000256" key="1">
    <source>
        <dbReference type="SAM" id="MobiDB-lite"/>
    </source>
</evidence>
<dbReference type="RefSeq" id="WP_379481646.1">
    <property type="nucleotide sequence ID" value="NZ_JBHLTL010000006.1"/>
</dbReference>
<protein>
    <submittedName>
        <fullName evidence="2">Uncharacterized protein</fullName>
    </submittedName>
</protein>
<organism evidence="2 3">
    <name type="scientific">Novosphingobium aquiterrae</name>
    <dbReference type="NCBI Taxonomy" id="624388"/>
    <lineage>
        <taxon>Bacteria</taxon>
        <taxon>Pseudomonadati</taxon>
        <taxon>Pseudomonadota</taxon>
        <taxon>Alphaproteobacteria</taxon>
        <taxon>Sphingomonadales</taxon>
        <taxon>Sphingomonadaceae</taxon>
        <taxon>Novosphingobium</taxon>
    </lineage>
</organism>
<reference evidence="2 3" key="1">
    <citation type="submission" date="2024-09" db="EMBL/GenBank/DDBJ databases">
        <authorList>
            <person name="Sun Q."/>
            <person name="Mori K."/>
        </authorList>
    </citation>
    <scope>NUCLEOTIDE SEQUENCE [LARGE SCALE GENOMIC DNA]</scope>
    <source>
        <strain evidence="2 3">NCAIM B.02537</strain>
    </source>
</reference>
<evidence type="ECO:0000313" key="2">
    <source>
        <dbReference type="EMBL" id="MFC0590200.1"/>
    </source>
</evidence>
<evidence type="ECO:0000313" key="3">
    <source>
        <dbReference type="Proteomes" id="UP001589943"/>
    </source>
</evidence>
<feature type="compositionally biased region" description="Low complexity" evidence="1">
    <location>
        <begin position="67"/>
        <end position="99"/>
    </location>
</feature>